<reference evidence="1" key="1">
    <citation type="journal article" date="2015" name="Nature">
        <title>Complex archaea that bridge the gap between prokaryotes and eukaryotes.</title>
        <authorList>
            <person name="Spang A."/>
            <person name="Saw J.H."/>
            <person name="Jorgensen S.L."/>
            <person name="Zaremba-Niedzwiedzka K."/>
            <person name="Martijn J."/>
            <person name="Lind A.E."/>
            <person name="van Eijk R."/>
            <person name="Schleper C."/>
            <person name="Guy L."/>
            <person name="Ettema T.J."/>
        </authorList>
    </citation>
    <scope>NUCLEOTIDE SEQUENCE</scope>
</reference>
<dbReference type="EMBL" id="LAZR01027146">
    <property type="protein sequence ID" value="KKL66615.1"/>
    <property type="molecule type" value="Genomic_DNA"/>
</dbReference>
<proteinExistence type="predicted"/>
<accession>A0A0F9GAR4</accession>
<evidence type="ECO:0000313" key="1">
    <source>
        <dbReference type="EMBL" id="KKL66615.1"/>
    </source>
</evidence>
<name>A0A0F9GAR4_9ZZZZ</name>
<comment type="caution">
    <text evidence="1">The sequence shown here is derived from an EMBL/GenBank/DDBJ whole genome shotgun (WGS) entry which is preliminary data.</text>
</comment>
<organism evidence="1">
    <name type="scientific">marine sediment metagenome</name>
    <dbReference type="NCBI Taxonomy" id="412755"/>
    <lineage>
        <taxon>unclassified sequences</taxon>
        <taxon>metagenomes</taxon>
        <taxon>ecological metagenomes</taxon>
    </lineage>
</organism>
<protein>
    <submittedName>
        <fullName evidence="1">Uncharacterized protein</fullName>
    </submittedName>
</protein>
<gene>
    <name evidence="1" type="ORF">LCGC14_2143200</name>
</gene>
<sequence length="46" mass="5473">MKRWLHLKTSYKLYRMRLKLKYALAAGVRIRKVTAEGIQKINLVGR</sequence>
<dbReference type="AlphaFoldDB" id="A0A0F9GAR4"/>